<accession>A0A397D5X3</accession>
<evidence type="ECO:0000256" key="2">
    <source>
        <dbReference type="SAM" id="MobiDB-lite"/>
    </source>
</evidence>
<gene>
    <name evidence="3" type="ORF">DYB38_000521</name>
</gene>
<evidence type="ECO:0000313" key="3">
    <source>
        <dbReference type="EMBL" id="RHY59354.1"/>
    </source>
</evidence>
<keyword evidence="1" id="KW-0175">Coiled coil</keyword>
<name>A0A397D5X3_APHAT</name>
<reference evidence="3 4" key="1">
    <citation type="submission" date="2018-08" db="EMBL/GenBank/DDBJ databases">
        <title>Aphanomyces genome sequencing and annotation.</title>
        <authorList>
            <person name="Minardi D."/>
            <person name="Oidtmann B."/>
            <person name="Van Der Giezen M."/>
            <person name="Studholme D.J."/>
        </authorList>
    </citation>
    <scope>NUCLEOTIDE SEQUENCE [LARGE SCALE GENOMIC DNA]</scope>
    <source>
        <strain evidence="3 4">SA</strain>
    </source>
</reference>
<evidence type="ECO:0000256" key="1">
    <source>
        <dbReference type="SAM" id="Coils"/>
    </source>
</evidence>
<sequence length="307" mass="34799">MPSIVSAAFALDMDEVHREASTSSGAAAPLSCSPNKIRLRIDAAKEQAKVVNSGVVYKEGEVIHWMSVRSPELVEFGRSLEKRGFNTLGSIAFLTEDEFDLSLSAPLKVPPPFHCSLFDEGVLKKYPVRRFLPYPPTPPNGTMPIKDKAKAAAYKKEFNKKWYEKNKEKRMAQIKERKQKNKERELAYSRKNYELHHDKILERKKEYRERNKETLAAKLKIYRNRPEAKEARRAKDKEYRLRQKAAKAAAGDGKGDAVPTTTRPTATKKSKRAVDPRQDVAMSLVALHDLPTSSDVKHAHGVEFVVI</sequence>
<dbReference type="VEuPathDB" id="FungiDB:H257_06999"/>
<comment type="caution">
    <text evidence="3">The sequence shown here is derived from an EMBL/GenBank/DDBJ whole genome shotgun (WGS) entry which is preliminary data.</text>
</comment>
<proteinExistence type="predicted"/>
<evidence type="ECO:0000313" key="4">
    <source>
        <dbReference type="Proteomes" id="UP000265716"/>
    </source>
</evidence>
<dbReference type="EMBL" id="QUTC01005247">
    <property type="protein sequence ID" value="RHY59354.1"/>
    <property type="molecule type" value="Genomic_DNA"/>
</dbReference>
<organism evidence="3 4">
    <name type="scientific">Aphanomyces astaci</name>
    <name type="common">Crayfish plague agent</name>
    <dbReference type="NCBI Taxonomy" id="112090"/>
    <lineage>
        <taxon>Eukaryota</taxon>
        <taxon>Sar</taxon>
        <taxon>Stramenopiles</taxon>
        <taxon>Oomycota</taxon>
        <taxon>Saprolegniomycetes</taxon>
        <taxon>Saprolegniales</taxon>
        <taxon>Verrucalvaceae</taxon>
        <taxon>Aphanomyces</taxon>
    </lineage>
</organism>
<protein>
    <submittedName>
        <fullName evidence="3">Uncharacterized protein</fullName>
    </submittedName>
</protein>
<dbReference type="Proteomes" id="UP000265716">
    <property type="component" value="Unassembled WGS sequence"/>
</dbReference>
<feature type="coiled-coil region" evidence="1">
    <location>
        <begin position="164"/>
        <end position="210"/>
    </location>
</feature>
<feature type="region of interest" description="Disordered" evidence="2">
    <location>
        <begin position="245"/>
        <end position="276"/>
    </location>
</feature>
<dbReference type="VEuPathDB" id="FungiDB:H257_06829"/>
<dbReference type="AlphaFoldDB" id="A0A397D5X3"/>